<sequence length="125" mass="14207">MERNSFPKIPIGTIGRIGGWYFTMRRKIDVETLYGPFIITSSSKPAIKFRVTFDIAIKNGEPPLPQVYPTWAGPIHGPTGSQFTVDDYLDERNGYLTNGGFIVEYGFQIEGILSPDDIWTFNYYD</sequence>
<accession>A0A1I7UFX1</accession>
<dbReference type="AlphaFoldDB" id="A0A1I7UFX1"/>
<keyword evidence="1" id="KW-1185">Reference proteome</keyword>
<dbReference type="Proteomes" id="UP000095282">
    <property type="component" value="Unplaced"/>
</dbReference>
<reference evidence="2" key="1">
    <citation type="submission" date="2016-11" db="UniProtKB">
        <authorList>
            <consortium name="WormBaseParasite"/>
        </authorList>
    </citation>
    <scope>IDENTIFICATION</scope>
</reference>
<proteinExistence type="predicted"/>
<protein>
    <submittedName>
        <fullName evidence="2">DUF4430 domain-containing protein</fullName>
    </submittedName>
</protein>
<dbReference type="WBParaSite" id="Csp11.Scaffold629.g8918.t1">
    <property type="protein sequence ID" value="Csp11.Scaffold629.g8918.t1"/>
    <property type="gene ID" value="Csp11.Scaffold629.g8918"/>
</dbReference>
<evidence type="ECO:0000313" key="2">
    <source>
        <dbReference type="WBParaSite" id="Csp11.Scaffold629.g8918.t1"/>
    </source>
</evidence>
<name>A0A1I7UFX1_9PELO</name>
<evidence type="ECO:0000313" key="1">
    <source>
        <dbReference type="Proteomes" id="UP000095282"/>
    </source>
</evidence>
<organism evidence="1 2">
    <name type="scientific">Caenorhabditis tropicalis</name>
    <dbReference type="NCBI Taxonomy" id="1561998"/>
    <lineage>
        <taxon>Eukaryota</taxon>
        <taxon>Metazoa</taxon>
        <taxon>Ecdysozoa</taxon>
        <taxon>Nematoda</taxon>
        <taxon>Chromadorea</taxon>
        <taxon>Rhabditida</taxon>
        <taxon>Rhabditina</taxon>
        <taxon>Rhabditomorpha</taxon>
        <taxon>Rhabditoidea</taxon>
        <taxon>Rhabditidae</taxon>
        <taxon>Peloderinae</taxon>
        <taxon>Caenorhabditis</taxon>
    </lineage>
</organism>